<accession>A0AA48KLS5</accession>
<dbReference type="CDD" id="cd01741">
    <property type="entry name" value="GATase1_1"/>
    <property type="match status" value="1"/>
</dbReference>
<dbReference type="InterPro" id="IPR044992">
    <property type="entry name" value="ChyE-like"/>
</dbReference>
<dbReference type="PROSITE" id="PS51273">
    <property type="entry name" value="GATASE_TYPE_1"/>
    <property type="match status" value="1"/>
</dbReference>
<evidence type="ECO:0000259" key="1">
    <source>
        <dbReference type="Pfam" id="PF00117"/>
    </source>
</evidence>
<dbReference type="AlphaFoldDB" id="A0AA48KLS5"/>
<evidence type="ECO:0000313" key="2">
    <source>
        <dbReference type="EMBL" id="BDW84391.1"/>
    </source>
</evidence>
<dbReference type="EMBL" id="AP027266">
    <property type="protein sequence ID" value="BDW84391.1"/>
    <property type="molecule type" value="Genomic_DNA"/>
</dbReference>
<gene>
    <name evidence="2" type="ORF">MACH21_05680</name>
</gene>
<dbReference type="RefSeq" id="WP_338274219.1">
    <property type="nucleotide sequence ID" value="NZ_AP027266.1"/>
</dbReference>
<protein>
    <submittedName>
        <fullName evidence="2">Glutamine amidotransferase</fullName>
    </submittedName>
</protein>
<dbReference type="SUPFAM" id="SSF52317">
    <property type="entry name" value="Class I glutamine amidotransferase-like"/>
    <property type="match status" value="1"/>
</dbReference>
<dbReference type="PANTHER" id="PTHR42695">
    <property type="entry name" value="GLUTAMINE AMIDOTRANSFERASE YLR126C-RELATED"/>
    <property type="match status" value="1"/>
</dbReference>
<evidence type="ECO:0000313" key="3">
    <source>
        <dbReference type="Proteomes" id="UP001337723"/>
    </source>
</evidence>
<organism evidence="2 3">
    <name type="scientific">Roseicyclus marinus</name>
    <dbReference type="NCBI Taxonomy" id="2161673"/>
    <lineage>
        <taxon>Bacteria</taxon>
        <taxon>Pseudomonadati</taxon>
        <taxon>Pseudomonadota</taxon>
        <taxon>Alphaproteobacteria</taxon>
        <taxon>Rhodobacterales</taxon>
        <taxon>Roseobacteraceae</taxon>
        <taxon>Roseicyclus</taxon>
    </lineage>
</organism>
<dbReference type="Gene3D" id="3.40.50.880">
    <property type="match status" value="1"/>
</dbReference>
<keyword evidence="3" id="KW-1185">Reference proteome</keyword>
<feature type="domain" description="Glutamine amidotransferase" evidence="1">
    <location>
        <begin position="74"/>
        <end position="177"/>
    </location>
</feature>
<dbReference type="InterPro" id="IPR017926">
    <property type="entry name" value="GATASE"/>
</dbReference>
<reference evidence="2 3" key="1">
    <citation type="submission" date="2023-01" db="EMBL/GenBank/DDBJ databases">
        <title>Complete genome sequence of Roseicyclus marinus strain Dej080120_10.</title>
        <authorList>
            <person name="Ueki S."/>
            <person name="Maruyama F."/>
        </authorList>
    </citation>
    <scope>NUCLEOTIDE SEQUENCE [LARGE SCALE GENOMIC DNA]</scope>
    <source>
        <strain evidence="2 3">Dej080120_10</strain>
    </source>
</reference>
<sequence length="236" mass="25436">MILGILQTGHVPPEVAARDGTYTDLFGRLFAHRGYELRTFSVVDMDFPDGPDAADAWLVTGSRHGAYEDHPFIPPLEDLIRAIRDSRRPMVGICFGHQIIAQALGGRVEKFTGGWSVGHRNYTVGGCPVSLYAWHQDQVVDLPPGATVLGSNDFTQNAVIAHGDRILTVQPHPEFPASVVEELIAHRSSTVPGALLDSARATLGQPTDSRLIADWLADVLEGAPATRIPFAAKASA</sequence>
<name>A0AA48KLS5_9RHOB</name>
<dbReference type="Pfam" id="PF00117">
    <property type="entry name" value="GATase"/>
    <property type="match status" value="1"/>
</dbReference>
<dbReference type="PANTHER" id="PTHR42695:SF5">
    <property type="entry name" value="GLUTAMINE AMIDOTRANSFERASE YLR126C-RELATED"/>
    <property type="match status" value="1"/>
</dbReference>
<proteinExistence type="predicted"/>
<dbReference type="InterPro" id="IPR029062">
    <property type="entry name" value="Class_I_gatase-like"/>
</dbReference>
<dbReference type="GO" id="GO:0005829">
    <property type="term" value="C:cytosol"/>
    <property type="evidence" value="ECO:0007669"/>
    <property type="project" value="TreeGrafter"/>
</dbReference>
<dbReference type="Proteomes" id="UP001337723">
    <property type="component" value="Chromosome"/>
</dbReference>
<keyword evidence="2" id="KW-0315">Glutamine amidotransferase</keyword>
<dbReference type="KEGG" id="rmai:MACH21_05680"/>